<organism evidence="1 2">
    <name type="scientific">Streptomyces griseorubiginosus</name>
    <dbReference type="NCBI Taxonomy" id="67304"/>
    <lineage>
        <taxon>Bacteria</taxon>
        <taxon>Bacillati</taxon>
        <taxon>Actinomycetota</taxon>
        <taxon>Actinomycetes</taxon>
        <taxon>Kitasatosporales</taxon>
        <taxon>Streptomycetaceae</taxon>
        <taxon>Streptomyces</taxon>
    </lineage>
</organism>
<dbReference type="AlphaFoldDB" id="A0AAI8L0T1"/>
<dbReference type="KEGG" id="sge:DWG14_03780"/>
<gene>
    <name evidence="1" type="ORF">DWG14_03780</name>
</gene>
<evidence type="ECO:0000313" key="2">
    <source>
        <dbReference type="Proteomes" id="UP000265765"/>
    </source>
</evidence>
<dbReference type="Proteomes" id="UP000265765">
    <property type="component" value="Chromosome"/>
</dbReference>
<evidence type="ECO:0000313" key="1">
    <source>
        <dbReference type="EMBL" id="AYC39540.1"/>
    </source>
</evidence>
<reference evidence="1 2" key="1">
    <citation type="submission" date="2018-09" db="EMBL/GenBank/DDBJ databases">
        <title>Production of Trimethoprim by Streptomyces sp. 3E-1.</title>
        <authorList>
            <person name="Kang H.J."/>
            <person name="Kim S.B."/>
        </authorList>
    </citation>
    <scope>NUCLEOTIDE SEQUENCE [LARGE SCALE GENOMIC DNA]</scope>
    <source>
        <strain evidence="1 2">3E-1</strain>
    </source>
</reference>
<proteinExistence type="predicted"/>
<sequence>MGCGLPSRQTVNAVGGGLRARSVQVGCRLWSLEGGRTVQTTVTQVVTRSVREVVDVVTDHVTFTVAPDQLLGTPDGWIHARDAEGTVLAWTQARKLCRQRLAVRPGYELGYMIGASCADGTVGKNYVSLVVNDEAFATRFASCLAAATGLRTRLEAVTRPSGYLQRDAPGFRVRVVSSYLADLMRQYVGGDSHHLRQRFPRVVLRDRETFEGFLDGYTDGDGYRSKAWQGRLLVSANVPFLAELARVIGARFTPRRGGGASHLVVADSWSSPGTFTAEQHALELRESAWIEVRAVRLRRAESPKPFTLYSYRLDPYPSFLINGHLGLEPW</sequence>
<name>A0AAI8L0T1_9ACTN</name>
<accession>A0AAI8L0T1</accession>
<protein>
    <recommendedName>
        <fullName evidence="3">DOD-type homing endonuclease domain-containing protein</fullName>
    </recommendedName>
</protein>
<dbReference type="EMBL" id="CP032427">
    <property type="protein sequence ID" value="AYC39540.1"/>
    <property type="molecule type" value="Genomic_DNA"/>
</dbReference>
<dbReference type="SUPFAM" id="SSF51294">
    <property type="entry name" value="Hedgehog/intein (Hint) domain"/>
    <property type="match status" value="1"/>
</dbReference>
<dbReference type="InterPro" id="IPR027434">
    <property type="entry name" value="Homing_endonucl"/>
</dbReference>
<dbReference type="Gene3D" id="3.10.28.10">
    <property type="entry name" value="Homing endonucleases"/>
    <property type="match status" value="1"/>
</dbReference>
<dbReference type="InterPro" id="IPR036844">
    <property type="entry name" value="Hint_dom_sf"/>
</dbReference>
<evidence type="ECO:0008006" key="3">
    <source>
        <dbReference type="Google" id="ProtNLM"/>
    </source>
</evidence>